<sequence length="183" mass="20115">MAFFNPFPSLRCKKRTKRLFVFLFRLSVGGGSGGGGFKKRKPGCECHRGSTRNSGYPQETDSQTRYTGAFQPHGKEYSEGENEPQILQKQLSRPVADAEHPGGANPSGGGTDPADSRRYHWPALHHSQSGSNPLRRRPPGGSRWRADLRRTGSQEVGAVLPAGEQTHPRRPRDGREIVLALSS</sequence>
<protein>
    <submittedName>
        <fullName evidence="2">Uncharacterized protein</fullName>
    </submittedName>
</protein>
<feature type="compositionally biased region" description="Polar residues" evidence="1">
    <location>
        <begin position="51"/>
        <end position="66"/>
    </location>
</feature>
<evidence type="ECO:0000313" key="2">
    <source>
        <dbReference type="EMBL" id="KAL1131414.1"/>
    </source>
</evidence>
<accession>A0ABD0Z7R3</accession>
<dbReference type="Proteomes" id="UP001558652">
    <property type="component" value="Unassembled WGS sequence"/>
</dbReference>
<evidence type="ECO:0000313" key="3">
    <source>
        <dbReference type="Proteomes" id="UP001558652"/>
    </source>
</evidence>
<evidence type="ECO:0000256" key="1">
    <source>
        <dbReference type="SAM" id="MobiDB-lite"/>
    </source>
</evidence>
<gene>
    <name evidence="2" type="ORF">AAG570_011031</name>
</gene>
<dbReference type="EMBL" id="JBFDAA010000006">
    <property type="protein sequence ID" value="KAL1131414.1"/>
    <property type="molecule type" value="Genomic_DNA"/>
</dbReference>
<feature type="region of interest" description="Disordered" evidence="1">
    <location>
        <begin position="32"/>
        <end position="175"/>
    </location>
</feature>
<name>A0ABD0Z7R3_9HEMI</name>
<reference evidence="2 3" key="1">
    <citation type="submission" date="2024-07" db="EMBL/GenBank/DDBJ databases">
        <title>Chromosome-level genome assembly of the water stick insect Ranatra chinensis (Heteroptera: Nepidae).</title>
        <authorList>
            <person name="Liu X."/>
        </authorList>
    </citation>
    <scope>NUCLEOTIDE SEQUENCE [LARGE SCALE GENOMIC DNA]</scope>
    <source>
        <strain evidence="2">Cailab_2021Rc</strain>
        <tissue evidence="2">Muscle</tissue>
    </source>
</reference>
<keyword evidence="3" id="KW-1185">Reference proteome</keyword>
<dbReference type="AlphaFoldDB" id="A0ABD0Z7R3"/>
<proteinExistence type="predicted"/>
<organism evidence="2 3">
    <name type="scientific">Ranatra chinensis</name>
    <dbReference type="NCBI Taxonomy" id="642074"/>
    <lineage>
        <taxon>Eukaryota</taxon>
        <taxon>Metazoa</taxon>
        <taxon>Ecdysozoa</taxon>
        <taxon>Arthropoda</taxon>
        <taxon>Hexapoda</taxon>
        <taxon>Insecta</taxon>
        <taxon>Pterygota</taxon>
        <taxon>Neoptera</taxon>
        <taxon>Paraneoptera</taxon>
        <taxon>Hemiptera</taxon>
        <taxon>Heteroptera</taxon>
        <taxon>Panheteroptera</taxon>
        <taxon>Nepomorpha</taxon>
        <taxon>Nepidae</taxon>
        <taxon>Ranatrinae</taxon>
        <taxon>Ranatra</taxon>
    </lineage>
</organism>
<comment type="caution">
    <text evidence="2">The sequence shown here is derived from an EMBL/GenBank/DDBJ whole genome shotgun (WGS) entry which is preliminary data.</text>
</comment>